<protein>
    <submittedName>
        <fullName evidence="3">Uncharacterized protein</fullName>
    </submittedName>
</protein>
<proteinExistence type="predicted"/>
<dbReference type="Proteomes" id="UP000318878">
    <property type="component" value="Unassembled WGS sequence"/>
</dbReference>
<evidence type="ECO:0000256" key="2">
    <source>
        <dbReference type="SAM" id="Phobius"/>
    </source>
</evidence>
<feature type="region of interest" description="Disordered" evidence="1">
    <location>
        <begin position="1"/>
        <end position="150"/>
    </location>
</feature>
<feature type="compositionally biased region" description="Polar residues" evidence="1">
    <location>
        <begin position="13"/>
        <end position="39"/>
    </location>
</feature>
<name>A0A5C5UZK7_9BACT</name>
<sequence>MVQIVAPDAEGDLTSSESANAKTVQLPQATSSARSPQPTESKSAPSKPAESKSTPSKPATAIKRAASSAPSPKPKAAAATAAADAESSEELFADAAALLSGESSAPPPSTSQPATSPSATSQASADKAAKPETAQPVAAGEADPAELPSTLPAKSKFATYRLIAMIGGGVVVGGLLLTLVVRQILIDDQPVAQIETPATSAEVAPETPVESPSAEPKPPQDETTEQPTPPTNPADKTPAPKEANPPAEKPAPETVAEKPPAEMPLDESQPQENPFLFDVPDSAKPKSEQPAPEEVAANDAAEPSDEQRMKFAQDPLTGVLGEAFPLFDESVFDAPDSQSLAETAQPEAPLPDPASIPSQEPVAKKPAPRAVNVAARLNDPFLNARFRDIPLLDHLRNLTRWSTIPISVDPLALQSADIVGDKKINVNQKGTNTERLLRGAVEPLRMSVDVQSDQIRIVPLKQAGMQRPTIRFQVDDLADDDQEVAELAYNITHLVEPTSWQGAGGGNTCRTGKKELQLAADSKTVFQALVLVEKLRVARGLDPRSRYDEKLFELAPRTEQGAAMLDKKVQLTFAEPAELLEITEQLEDTTGVILLIDWQSLLKEGWNPATEATMLALDVPLREALNTLLDPLEMDFRVIDDRTLEVAMKSDLATRPEVEFYPISDLADGPTRANALINRLKKELAIADDPQFALIYDAPSKNLMVRLPQAKQVELGTALANMRTP</sequence>
<feature type="transmembrane region" description="Helical" evidence="2">
    <location>
        <begin position="162"/>
        <end position="181"/>
    </location>
</feature>
<feature type="compositionally biased region" description="Low complexity" evidence="1">
    <location>
        <begin position="93"/>
        <end position="104"/>
    </location>
</feature>
<keyword evidence="4" id="KW-1185">Reference proteome</keyword>
<feature type="region of interest" description="Disordered" evidence="1">
    <location>
        <begin position="336"/>
        <end position="367"/>
    </location>
</feature>
<feature type="region of interest" description="Disordered" evidence="1">
    <location>
        <begin position="197"/>
        <end position="307"/>
    </location>
</feature>
<evidence type="ECO:0000313" key="3">
    <source>
        <dbReference type="EMBL" id="TWT31641.1"/>
    </source>
</evidence>
<dbReference type="EMBL" id="SJPF01000004">
    <property type="protein sequence ID" value="TWT31641.1"/>
    <property type="molecule type" value="Genomic_DNA"/>
</dbReference>
<organism evidence="3 4">
    <name type="scientific">Blastopirellula retiformator</name>
    <dbReference type="NCBI Taxonomy" id="2527970"/>
    <lineage>
        <taxon>Bacteria</taxon>
        <taxon>Pseudomonadati</taxon>
        <taxon>Planctomycetota</taxon>
        <taxon>Planctomycetia</taxon>
        <taxon>Pirellulales</taxon>
        <taxon>Pirellulaceae</taxon>
        <taxon>Blastopirellula</taxon>
    </lineage>
</organism>
<keyword evidence="2" id="KW-1133">Transmembrane helix</keyword>
<feature type="compositionally biased region" description="Low complexity" evidence="1">
    <location>
        <begin position="111"/>
        <end position="125"/>
    </location>
</feature>
<keyword evidence="2" id="KW-0812">Transmembrane</keyword>
<feature type="compositionally biased region" description="Low complexity" evidence="1">
    <location>
        <begin position="40"/>
        <end position="85"/>
    </location>
</feature>
<comment type="caution">
    <text evidence="3">The sequence shown here is derived from an EMBL/GenBank/DDBJ whole genome shotgun (WGS) entry which is preliminary data.</text>
</comment>
<accession>A0A5C5UZK7</accession>
<feature type="compositionally biased region" description="Low complexity" evidence="1">
    <location>
        <begin position="236"/>
        <end position="246"/>
    </location>
</feature>
<keyword evidence="2" id="KW-0472">Membrane</keyword>
<evidence type="ECO:0000313" key="4">
    <source>
        <dbReference type="Proteomes" id="UP000318878"/>
    </source>
</evidence>
<dbReference type="AlphaFoldDB" id="A0A5C5UZK7"/>
<reference evidence="3 4" key="1">
    <citation type="submission" date="2019-02" db="EMBL/GenBank/DDBJ databases">
        <title>Deep-cultivation of Planctomycetes and their phenomic and genomic characterization uncovers novel biology.</title>
        <authorList>
            <person name="Wiegand S."/>
            <person name="Jogler M."/>
            <person name="Boedeker C."/>
            <person name="Pinto D."/>
            <person name="Vollmers J."/>
            <person name="Rivas-Marin E."/>
            <person name="Kohn T."/>
            <person name="Peeters S.H."/>
            <person name="Heuer A."/>
            <person name="Rast P."/>
            <person name="Oberbeckmann S."/>
            <person name="Bunk B."/>
            <person name="Jeske O."/>
            <person name="Meyerdierks A."/>
            <person name="Storesund J.E."/>
            <person name="Kallscheuer N."/>
            <person name="Luecker S."/>
            <person name="Lage O.M."/>
            <person name="Pohl T."/>
            <person name="Merkel B.J."/>
            <person name="Hornburger P."/>
            <person name="Mueller R.-W."/>
            <person name="Bruemmer F."/>
            <person name="Labrenz M."/>
            <person name="Spormann A.M."/>
            <person name="Op Den Camp H."/>
            <person name="Overmann J."/>
            <person name="Amann R."/>
            <person name="Jetten M.S.M."/>
            <person name="Mascher T."/>
            <person name="Medema M.H."/>
            <person name="Devos D.P."/>
            <person name="Kaster A.-K."/>
            <person name="Ovreas L."/>
            <person name="Rohde M."/>
            <person name="Galperin M.Y."/>
            <person name="Jogler C."/>
        </authorList>
    </citation>
    <scope>NUCLEOTIDE SEQUENCE [LARGE SCALE GENOMIC DNA]</scope>
    <source>
        <strain evidence="3 4">Enr8</strain>
    </source>
</reference>
<gene>
    <name evidence="3" type="ORF">Enr8_35650</name>
</gene>
<evidence type="ECO:0000256" key="1">
    <source>
        <dbReference type="SAM" id="MobiDB-lite"/>
    </source>
</evidence>